<organism evidence="15 16">
    <name type="scientific">Paenibacillus contaminans</name>
    <dbReference type="NCBI Taxonomy" id="450362"/>
    <lineage>
        <taxon>Bacteria</taxon>
        <taxon>Bacillati</taxon>
        <taxon>Bacillota</taxon>
        <taxon>Bacilli</taxon>
        <taxon>Bacillales</taxon>
        <taxon>Paenibacillaceae</taxon>
        <taxon>Paenibacillus</taxon>
    </lineage>
</organism>
<comment type="caution">
    <text evidence="15">The sequence shown here is derived from an EMBL/GenBank/DDBJ whole genome shotgun (WGS) entry which is preliminary data.</text>
</comment>
<comment type="caution">
    <text evidence="12">Lacks conserved residue(s) required for the propagation of feature annotation.</text>
</comment>
<feature type="active site" evidence="12">
    <location>
        <position position="401"/>
    </location>
</feature>
<dbReference type="Pfam" id="PF13091">
    <property type="entry name" value="PLDc_2"/>
    <property type="match status" value="2"/>
</dbReference>
<keyword evidence="3 12" id="KW-0444">Lipid biosynthesis</keyword>
<feature type="domain" description="PLD phosphodiesterase" evidence="14">
    <location>
        <begin position="213"/>
        <end position="240"/>
    </location>
</feature>
<evidence type="ECO:0000256" key="5">
    <source>
        <dbReference type="ARBA" id="ARBA00022692"/>
    </source>
</evidence>
<dbReference type="CDD" id="cd09110">
    <property type="entry name" value="PLDc_CLS_1"/>
    <property type="match status" value="1"/>
</dbReference>
<dbReference type="AlphaFoldDB" id="A0A329MJX6"/>
<evidence type="ECO:0000256" key="6">
    <source>
        <dbReference type="ARBA" id="ARBA00022737"/>
    </source>
</evidence>
<evidence type="ECO:0000256" key="8">
    <source>
        <dbReference type="ARBA" id="ARBA00023098"/>
    </source>
</evidence>
<keyword evidence="10 12" id="KW-0594">Phospholipid biosynthesis</keyword>
<proteinExistence type="inferred from homology"/>
<dbReference type="Gene3D" id="3.30.870.10">
    <property type="entry name" value="Endonuclease Chain A"/>
    <property type="match status" value="2"/>
</dbReference>
<dbReference type="PANTHER" id="PTHR21248:SF22">
    <property type="entry name" value="PHOSPHOLIPASE D"/>
    <property type="match status" value="1"/>
</dbReference>
<comment type="catalytic activity">
    <reaction evidence="12">
        <text>2 a 1,2-diacyl-sn-glycero-3-phospho-(1'-sn-glycerol) = a cardiolipin + glycerol</text>
        <dbReference type="Rhea" id="RHEA:31451"/>
        <dbReference type="ChEBI" id="CHEBI:17754"/>
        <dbReference type="ChEBI" id="CHEBI:62237"/>
        <dbReference type="ChEBI" id="CHEBI:64716"/>
    </reaction>
</comment>
<keyword evidence="8 12" id="KW-0443">Lipid metabolism</keyword>
<dbReference type="GO" id="GO:0008808">
    <property type="term" value="F:cardiolipin synthase activity"/>
    <property type="evidence" value="ECO:0007669"/>
    <property type="project" value="UniProtKB-UniRule"/>
</dbReference>
<protein>
    <recommendedName>
        <fullName evidence="12 13">Cardiolipin synthase</fullName>
        <shortName evidence="12">CL synthase</shortName>
        <ecNumber evidence="12 13">2.7.8.-</ecNumber>
    </recommendedName>
</protein>
<evidence type="ECO:0000313" key="16">
    <source>
        <dbReference type="Proteomes" id="UP000250369"/>
    </source>
</evidence>
<dbReference type="NCBIfam" id="TIGR04265">
    <property type="entry name" value="bac_cardiolipin"/>
    <property type="match status" value="1"/>
</dbReference>
<gene>
    <name evidence="15" type="primary">cls</name>
    <name evidence="15" type="ORF">DQG23_17470</name>
</gene>
<dbReference type="HAMAP" id="MF_01916">
    <property type="entry name" value="Cardiolipin_synth_Cls"/>
    <property type="match status" value="1"/>
</dbReference>
<accession>A0A329MJX6</accession>
<keyword evidence="9 12" id="KW-0472">Membrane</keyword>
<evidence type="ECO:0000256" key="12">
    <source>
        <dbReference type="HAMAP-Rule" id="MF_01916"/>
    </source>
</evidence>
<comment type="similarity">
    <text evidence="12">Belongs to the phospholipase D family. Cardiolipin synthase subfamily.</text>
</comment>
<feature type="domain" description="PLD phosphodiesterase" evidence="14">
    <location>
        <begin position="389"/>
        <end position="416"/>
    </location>
</feature>
<dbReference type="InterPro" id="IPR001736">
    <property type="entry name" value="PLipase_D/transphosphatidylase"/>
</dbReference>
<evidence type="ECO:0000256" key="10">
    <source>
        <dbReference type="ARBA" id="ARBA00023209"/>
    </source>
</evidence>
<dbReference type="PANTHER" id="PTHR21248">
    <property type="entry name" value="CARDIOLIPIN SYNTHASE"/>
    <property type="match status" value="1"/>
</dbReference>
<reference evidence="15 16" key="1">
    <citation type="journal article" date="2009" name="Int. J. Syst. Evol. Microbiol.">
        <title>Paenibacillus contaminans sp. nov., isolated from a contaminated laboratory plate.</title>
        <authorList>
            <person name="Chou J.H."/>
            <person name="Lee J.H."/>
            <person name="Lin M.C."/>
            <person name="Chang P.S."/>
            <person name="Arun A.B."/>
            <person name="Young C.C."/>
            <person name="Chen W.M."/>
        </authorList>
    </citation>
    <scope>NUCLEOTIDE SEQUENCE [LARGE SCALE GENOMIC DNA]</scope>
    <source>
        <strain evidence="15 16">CKOBP-6</strain>
    </source>
</reference>
<dbReference type="EMBL" id="QMFB01000009">
    <property type="protein sequence ID" value="RAV20251.1"/>
    <property type="molecule type" value="Genomic_DNA"/>
</dbReference>
<dbReference type="Proteomes" id="UP000250369">
    <property type="component" value="Unassembled WGS sequence"/>
</dbReference>
<keyword evidence="7 12" id="KW-1133">Transmembrane helix</keyword>
<dbReference type="EC" id="2.7.8.-" evidence="12 13"/>
<feature type="active site" evidence="12">
    <location>
        <position position="396"/>
    </location>
</feature>
<keyword evidence="2 12" id="KW-1003">Cell membrane</keyword>
<name>A0A329MJX6_9BACL</name>
<keyword evidence="4 12" id="KW-0808">Transferase</keyword>
<keyword evidence="11 12" id="KW-1208">Phospholipid metabolism</keyword>
<evidence type="ECO:0000256" key="9">
    <source>
        <dbReference type="ARBA" id="ARBA00023136"/>
    </source>
</evidence>
<feature type="active site" evidence="12">
    <location>
        <position position="220"/>
    </location>
</feature>
<dbReference type="GO" id="GO:0005886">
    <property type="term" value="C:plasma membrane"/>
    <property type="evidence" value="ECO:0007669"/>
    <property type="project" value="UniProtKB-SubCell"/>
</dbReference>
<comment type="subcellular location">
    <subcellularLocation>
        <location evidence="1 12">Cell membrane</location>
        <topology evidence="1 12">Multi-pass membrane protein</topology>
    </subcellularLocation>
</comment>
<dbReference type="InterPro" id="IPR022924">
    <property type="entry name" value="Cardiolipin_synthase"/>
</dbReference>
<feature type="transmembrane region" description="Helical" evidence="12">
    <location>
        <begin position="31"/>
        <end position="51"/>
    </location>
</feature>
<dbReference type="SUPFAM" id="SSF56024">
    <property type="entry name" value="Phospholipase D/nuclease"/>
    <property type="match status" value="2"/>
</dbReference>
<keyword evidence="5 12" id="KW-0812">Transmembrane</keyword>
<dbReference type="FunFam" id="3.30.870.10:FF:000014">
    <property type="entry name" value="Cardiolipin synthase"/>
    <property type="match status" value="1"/>
</dbReference>
<evidence type="ECO:0000256" key="7">
    <source>
        <dbReference type="ARBA" id="ARBA00022989"/>
    </source>
</evidence>
<keyword evidence="16" id="KW-1185">Reference proteome</keyword>
<evidence type="ECO:0000256" key="3">
    <source>
        <dbReference type="ARBA" id="ARBA00022516"/>
    </source>
</evidence>
<feature type="active site" evidence="12">
    <location>
        <position position="218"/>
    </location>
</feature>
<feature type="active site" evidence="12">
    <location>
        <position position="225"/>
    </location>
</feature>
<dbReference type="InterPro" id="IPR030874">
    <property type="entry name" value="Cardiolipin_synth_Firmi"/>
</dbReference>
<evidence type="ECO:0000256" key="2">
    <source>
        <dbReference type="ARBA" id="ARBA00022475"/>
    </source>
</evidence>
<dbReference type="SMART" id="SM00155">
    <property type="entry name" value="PLDc"/>
    <property type="match status" value="3"/>
</dbReference>
<dbReference type="Pfam" id="PF13396">
    <property type="entry name" value="PLDc_N"/>
    <property type="match status" value="1"/>
</dbReference>
<dbReference type="CDD" id="cd09112">
    <property type="entry name" value="PLDc_CLS_2"/>
    <property type="match status" value="1"/>
</dbReference>
<evidence type="ECO:0000256" key="13">
    <source>
        <dbReference type="NCBIfam" id="TIGR04265"/>
    </source>
</evidence>
<evidence type="ECO:0000256" key="1">
    <source>
        <dbReference type="ARBA" id="ARBA00004651"/>
    </source>
</evidence>
<dbReference type="GO" id="GO:0032049">
    <property type="term" value="P:cardiolipin biosynthetic process"/>
    <property type="evidence" value="ECO:0007669"/>
    <property type="project" value="UniProtKB-UniRule"/>
</dbReference>
<comment type="function">
    <text evidence="12">Catalyzes the reversible phosphatidyl group transfer from one phosphatidylglycerol molecule to another to form cardiolipin (CL) (diphosphatidylglycerol) and glycerol.</text>
</comment>
<dbReference type="InterPro" id="IPR027379">
    <property type="entry name" value="CLS_N"/>
</dbReference>
<dbReference type="RefSeq" id="WP_113032148.1">
    <property type="nucleotide sequence ID" value="NZ_QMFB01000009.1"/>
</dbReference>
<dbReference type="PROSITE" id="PS50035">
    <property type="entry name" value="PLD"/>
    <property type="match status" value="2"/>
</dbReference>
<evidence type="ECO:0000256" key="11">
    <source>
        <dbReference type="ARBA" id="ARBA00023264"/>
    </source>
</evidence>
<evidence type="ECO:0000313" key="15">
    <source>
        <dbReference type="EMBL" id="RAV20251.1"/>
    </source>
</evidence>
<dbReference type="InterPro" id="IPR025202">
    <property type="entry name" value="PLD-like_dom"/>
</dbReference>
<sequence>MFWLALICVLFIFQILTILLSEFRSPSKAVAWLSILFIFPVIGFLMYYFLAKGYTQRRKVRRKNGKIMKEIRRDLLRQTTRIKQSEGSAAPSILDNHRLFGLLRNLPGSPVTKYNETKVLTNAEATYKAMLEAMEQAEDHIHLEVYTIRDDAIGRKFQNLMIRKAGEGVKVRLLYDGVGSYELPDSYVRKLREAGVETGCFLPPFIALFDKRLNYRNHRKTMVVDGAIGFLGGLNIGDEYLGGNKKLGFWRDTHLMLRGDSVFYLQNTFLTDWSFVTGKNLSDPRFYPEHDCDSQELVQIVTSGPDEHWDSILEVYFASISTAKNRVYIATPYFIPDPSIMMALKTAAISGVDVRIILPGVPDTRIVHLASLSYLEELMQAGVRFYQYQRGFIHAKVLIADHTLATVGTANLDMRSFYSNFELNAVMFNKSVINRLERDFVQDLKDSKELTLANFEKRSRLQRGKEVVARLLSPLF</sequence>
<dbReference type="OrthoDB" id="9762009at2"/>
<evidence type="ECO:0000256" key="4">
    <source>
        <dbReference type="ARBA" id="ARBA00022679"/>
    </source>
</evidence>
<evidence type="ECO:0000259" key="14">
    <source>
        <dbReference type="PROSITE" id="PS50035"/>
    </source>
</evidence>
<keyword evidence="6" id="KW-0677">Repeat</keyword>
<feature type="active site" evidence="12">
    <location>
        <position position="394"/>
    </location>
</feature>